<evidence type="ECO:0000313" key="2">
    <source>
        <dbReference type="Proteomes" id="UP000280960"/>
    </source>
</evidence>
<accession>A0A3G2R4L4</accession>
<sequence>MFYPAYGSLPASLTPATSSSFLLFNSPRCRIALRFFTSLSQLIFSKKNTLVYLNSLLLFKILLFVSAEPIPLVNLSLFLLEMSVLSYLFLKTAKPTYEAQV</sequence>
<protein>
    <submittedName>
        <fullName evidence="1">Uncharacterized protein</fullName>
    </submittedName>
</protein>
<name>A0A3G2R4L4_9FIRM</name>
<dbReference type="AlphaFoldDB" id="A0A3G2R4L4"/>
<dbReference type="KEGG" id="bacg:D2962_07295"/>
<gene>
    <name evidence="1" type="ORF">D2962_07295</name>
</gene>
<dbReference type="Proteomes" id="UP000280960">
    <property type="component" value="Chromosome"/>
</dbReference>
<dbReference type="EMBL" id="CP033169">
    <property type="protein sequence ID" value="AYO30454.1"/>
    <property type="molecule type" value="Genomic_DNA"/>
</dbReference>
<reference evidence="1 2" key="1">
    <citation type="submission" date="2018-10" db="EMBL/GenBank/DDBJ databases">
        <authorList>
            <person name="Zhang X."/>
        </authorList>
    </citation>
    <scope>NUCLEOTIDE SEQUENCE [LARGE SCALE GENOMIC DNA]</scope>
    <source>
        <strain evidence="1 2">SK-G1</strain>
    </source>
</reference>
<organism evidence="1 2">
    <name type="scientific">Biomaibacter acetigenes</name>
    <dbReference type="NCBI Taxonomy" id="2316383"/>
    <lineage>
        <taxon>Bacteria</taxon>
        <taxon>Bacillati</taxon>
        <taxon>Bacillota</taxon>
        <taxon>Clostridia</taxon>
        <taxon>Thermosediminibacterales</taxon>
        <taxon>Tepidanaerobacteraceae</taxon>
        <taxon>Biomaibacter</taxon>
    </lineage>
</organism>
<evidence type="ECO:0000313" key="1">
    <source>
        <dbReference type="EMBL" id="AYO30454.1"/>
    </source>
</evidence>
<proteinExistence type="predicted"/>
<keyword evidence="2" id="KW-1185">Reference proteome</keyword>